<dbReference type="CDD" id="cd03012">
    <property type="entry name" value="TlpA_like_DipZ_like"/>
    <property type="match status" value="1"/>
</dbReference>
<dbReference type="PROSITE" id="PS51257">
    <property type="entry name" value="PROKAR_LIPOPROTEIN"/>
    <property type="match status" value="1"/>
</dbReference>
<dbReference type="InterPro" id="IPR000866">
    <property type="entry name" value="AhpC/TSA"/>
</dbReference>
<dbReference type="InterPro" id="IPR013766">
    <property type="entry name" value="Thioredoxin_domain"/>
</dbReference>
<gene>
    <name evidence="3" type="ORF">SAMN06296058_1889</name>
</gene>
<dbReference type="Pfam" id="PF00578">
    <property type="entry name" value="AhpC-TSA"/>
    <property type="match status" value="1"/>
</dbReference>
<dbReference type="GO" id="GO:0016491">
    <property type="term" value="F:oxidoreductase activity"/>
    <property type="evidence" value="ECO:0007669"/>
    <property type="project" value="InterPro"/>
</dbReference>
<feature type="signal peptide" evidence="1">
    <location>
        <begin position="1"/>
        <end position="25"/>
    </location>
</feature>
<keyword evidence="4" id="KW-1185">Reference proteome</keyword>
<dbReference type="PANTHER" id="PTHR42852:SF13">
    <property type="entry name" value="PROTEIN DIPZ"/>
    <property type="match status" value="1"/>
</dbReference>
<dbReference type="InterPro" id="IPR050553">
    <property type="entry name" value="Thioredoxin_ResA/DsbE_sf"/>
</dbReference>
<evidence type="ECO:0000313" key="4">
    <source>
        <dbReference type="Proteomes" id="UP000190341"/>
    </source>
</evidence>
<dbReference type="STRING" id="428993.SAMN06296058_1889"/>
<dbReference type="InterPro" id="IPR036249">
    <property type="entry name" value="Thioredoxin-like_sf"/>
</dbReference>
<sequence length="196" mass="21884">MKFFKPTVTLLAACLFASACSPNVAADPVEPNHTSPAPMAPEFTGIGQWINSTPQTLQQLRGKVVLVEFWTYSCINCIQVLPHTKAWHQQYADDGLVVIGVHTPEYGYEKSLPNLQAAVKRFGISYPVAQDNDYRTWNAYNNRYWPALYLIDQDGRIVYQHFGEGEYEATEAKIKQLLAKRPAPSSTPAAKRPAAP</sequence>
<feature type="domain" description="Thioredoxin" evidence="2">
    <location>
        <begin position="34"/>
        <end position="179"/>
    </location>
</feature>
<organism evidence="3 4">
    <name type="scientific">Pseudoxanthomonas indica</name>
    <dbReference type="NCBI Taxonomy" id="428993"/>
    <lineage>
        <taxon>Bacteria</taxon>
        <taxon>Pseudomonadati</taxon>
        <taxon>Pseudomonadota</taxon>
        <taxon>Gammaproteobacteria</taxon>
        <taxon>Lysobacterales</taxon>
        <taxon>Lysobacteraceae</taxon>
        <taxon>Pseudoxanthomonas</taxon>
    </lineage>
</organism>
<dbReference type="Proteomes" id="UP000190341">
    <property type="component" value="Unassembled WGS sequence"/>
</dbReference>
<reference evidence="3 4" key="1">
    <citation type="submission" date="2017-02" db="EMBL/GenBank/DDBJ databases">
        <authorList>
            <person name="Peterson S.W."/>
        </authorList>
    </citation>
    <scope>NUCLEOTIDE SEQUENCE [LARGE SCALE GENOMIC DNA]</scope>
    <source>
        <strain evidence="3 4">P15</strain>
    </source>
</reference>
<dbReference type="EMBL" id="FUZV01000001">
    <property type="protein sequence ID" value="SKC65552.1"/>
    <property type="molecule type" value="Genomic_DNA"/>
</dbReference>
<dbReference type="RefSeq" id="WP_079724143.1">
    <property type="nucleotide sequence ID" value="NZ_BMCL01000002.1"/>
</dbReference>
<name>A0A1T5KP95_9GAMM</name>
<dbReference type="PROSITE" id="PS51352">
    <property type="entry name" value="THIOREDOXIN_2"/>
    <property type="match status" value="1"/>
</dbReference>
<accession>A0A1T5KP95</accession>
<dbReference type="PANTHER" id="PTHR42852">
    <property type="entry name" value="THIOL:DISULFIDE INTERCHANGE PROTEIN DSBE"/>
    <property type="match status" value="1"/>
</dbReference>
<protein>
    <submittedName>
        <fullName evidence="3">Peroxiredoxin</fullName>
    </submittedName>
</protein>
<dbReference type="GO" id="GO:0016209">
    <property type="term" value="F:antioxidant activity"/>
    <property type="evidence" value="ECO:0007669"/>
    <property type="project" value="InterPro"/>
</dbReference>
<dbReference type="SUPFAM" id="SSF52833">
    <property type="entry name" value="Thioredoxin-like"/>
    <property type="match status" value="1"/>
</dbReference>
<dbReference type="OrthoDB" id="9811352at2"/>
<keyword evidence="1" id="KW-0732">Signal</keyword>
<evidence type="ECO:0000313" key="3">
    <source>
        <dbReference type="EMBL" id="SKC65552.1"/>
    </source>
</evidence>
<dbReference type="Gene3D" id="3.40.30.10">
    <property type="entry name" value="Glutaredoxin"/>
    <property type="match status" value="1"/>
</dbReference>
<evidence type="ECO:0000259" key="2">
    <source>
        <dbReference type="PROSITE" id="PS51352"/>
    </source>
</evidence>
<feature type="chain" id="PRO_5012436944" evidence="1">
    <location>
        <begin position="26"/>
        <end position="196"/>
    </location>
</feature>
<evidence type="ECO:0000256" key="1">
    <source>
        <dbReference type="SAM" id="SignalP"/>
    </source>
</evidence>
<proteinExistence type="predicted"/>
<dbReference type="AlphaFoldDB" id="A0A1T5KP95"/>